<dbReference type="NCBIfam" id="TIGR00380">
    <property type="entry name" value="cobal_cbiB"/>
    <property type="match status" value="1"/>
</dbReference>
<keyword evidence="5 9" id="KW-0169">Cobalamin biosynthesis</keyword>
<evidence type="ECO:0000256" key="6">
    <source>
        <dbReference type="ARBA" id="ARBA00022692"/>
    </source>
</evidence>
<dbReference type="RefSeq" id="WP_180146718.1">
    <property type="nucleotide sequence ID" value="NZ_CAADHO010000015.1"/>
</dbReference>
<comment type="pathway">
    <text evidence="2 9">Cofactor biosynthesis; adenosylcobalamin biosynthesis.</text>
</comment>
<evidence type="ECO:0000256" key="8">
    <source>
        <dbReference type="ARBA" id="ARBA00023136"/>
    </source>
</evidence>
<dbReference type="AlphaFoldDB" id="A0A4V6IM12"/>
<proteinExistence type="inferred from homology"/>
<comment type="function">
    <text evidence="9">Converts cobyric acid to cobinamide by the addition of aminopropanol on the F carboxylic group.</text>
</comment>
<name>A0A4V6IM12_9BACT</name>
<evidence type="ECO:0000256" key="3">
    <source>
        <dbReference type="ARBA" id="ARBA00006263"/>
    </source>
</evidence>
<accession>A0A4V6IM12</accession>
<comment type="similarity">
    <text evidence="3 9">Belongs to the CobD/CbiB family.</text>
</comment>
<evidence type="ECO:0000313" key="10">
    <source>
        <dbReference type="EMBL" id="VFQ47258.1"/>
    </source>
</evidence>
<keyword evidence="4 9" id="KW-1003">Cell membrane</keyword>
<dbReference type="InterPro" id="IPR004485">
    <property type="entry name" value="Cobalamin_biosynth_CobD/CbiB"/>
</dbReference>
<keyword evidence="11" id="KW-1185">Reference proteome</keyword>
<evidence type="ECO:0000256" key="4">
    <source>
        <dbReference type="ARBA" id="ARBA00022475"/>
    </source>
</evidence>
<dbReference type="GO" id="GO:0005886">
    <property type="term" value="C:plasma membrane"/>
    <property type="evidence" value="ECO:0007669"/>
    <property type="project" value="UniProtKB-SubCell"/>
</dbReference>
<reference evidence="10 11" key="1">
    <citation type="submission" date="2019-03" db="EMBL/GenBank/DDBJ databases">
        <authorList>
            <person name="Nijsse B."/>
        </authorList>
    </citation>
    <scope>NUCLEOTIDE SEQUENCE [LARGE SCALE GENOMIC DNA]</scope>
    <source>
        <strain evidence="10">Desulfoluna butyratoxydans MSL71</strain>
    </source>
</reference>
<comment type="subcellular location">
    <subcellularLocation>
        <location evidence="1 9">Cell membrane</location>
        <topology evidence="1 9">Multi-pass membrane protein</topology>
    </subcellularLocation>
</comment>
<dbReference type="GO" id="GO:0015420">
    <property type="term" value="F:ABC-type vitamin B12 transporter activity"/>
    <property type="evidence" value="ECO:0007669"/>
    <property type="project" value="UniProtKB-UniRule"/>
</dbReference>
<evidence type="ECO:0000313" key="11">
    <source>
        <dbReference type="Proteomes" id="UP000507962"/>
    </source>
</evidence>
<dbReference type="GO" id="GO:0048472">
    <property type="term" value="F:threonine-phosphate decarboxylase activity"/>
    <property type="evidence" value="ECO:0007669"/>
    <property type="project" value="InterPro"/>
</dbReference>
<evidence type="ECO:0000256" key="1">
    <source>
        <dbReference type="ARBA" id="ARBA00004651"/>
    </source>
</evidence>
<dbReference type="EMBL" id="CAADHO010000015">
    <property type="protein sequence ID" value="VFQ47258.1"/>
    <property type="molecule type" value="Genomic_DNA"/>
</dbReference>
<comment type="caution">
    <text evidence="9">Lacks conserved residue(s) required for the propagation of feature annotation.</text>
</comment>
<evidence type="ECO:0000256" key="9">
    <source>
        <dbReference type="HAMAP-Rule" id="MF_00024"/>
    </source>
</evidence>
<evidence type="ECO:0000256" key="5">
    <source>
        <dbReference type="ARBA" id="ARBA00022573"/>
    </source>
</evidence>
<evidence type="ECO:0000256" key="2">
    <source>
        <dbReference type="ARBA" id="ARBA00004953"/>
    </source>
</evidence>
<dbReference type="PANTHER" id="PTHR34308:SF1">
    <property type="entry name" value="COBALAMIN BIOSYNTHESIS PROTEIN CBIB"/>
    <property type="match status" value="1"/>
</dbReference>
<dbReference type="HAMAP" id="MF_00024">
    <property type="entry name" value="CobD_CbiB"/>
    <property type="match status" value="1"/>
</dbReference>
<feature type="transmembrane region" description="Helical" evidence="9">
    <location>
        <begin position="6"/>
        <end position="26"/>
    </location>
</feature>
<evidence type="ECO:0000256" key="7">
    <source>
        <dbReference type="ARBA" id="ARBA00022989"/>
    </source>
</evidence>
<gene>
    <name evidence="9" type="primary">cobD</name>
    <name evidence="10" type="ORF">MSL71_49480</name>
</gene>
<keyword evidence="7 9" id="KW-1133">Transmembrane helix</keyword>
<sequence>MFPISEWYILPAAFLLDLLVGDPAFIPHPICWMGNLISKSEAFFRRLKVPTVVSGGLFTVCMVAVVWAVATAVMAVASYVHADLARVVEILMIWFAISTRSLKKAALAVSDALRMGGLEAARAKVGMIVGRDTSQLDERGVLKAAVETVAENLVDGVISPLFFAALGGAPLAMTYKMVNTLDSMVGYRNETYIAFGKVSARLDDVVNFIPARLSVFCVAAANYGIARRWKEILRAAFRDGRNHLSPNAGYPEASFAEALEVTMGGPSVYFGKVVDKDYICEEYKENPYVPATVESACRLMVWSAAVSLFGAMTLAHLMNMVA</sequence>
<dbReference type="UniPathway" id="UPA00148"/>
<feature type="transmembrane region" description="Helical" evidence="9">
    <location>
        <begin position="299"/>
        <end position="318"/>
    </location>
</feature>
<dbReference type="PANTHER" id="PTHR34308">
    <property type="entry name" value="COBALAMIN BIOSYNTHESIS PROTEIN CBIB"/>
    <property type="match status" value="1"/>
</dbReference>
<protein>
    <recommendedName>
        <fullName evidence="9">Cobalamin biosynthesis protein CobD</fullName>
    </recommendedName>
</protein>
<dbReference type="Pfam" id="PF03186">
    <property type="entry name" value="CobD_Cbib"/>
    <property type="match status" value="1"/>
</dbReference>
<dbReference type="GO" id="GO:0009236">
    <property type="term" value="P:cobalamin biosynthetic process"/>
    <property type="evidence" value="ECO:0007669"/>
    <property type="project" value="UniProtKB-UniRule"/>
</dbReference>
<keyword evidence="8 9" id="KW-0472">Membrane</keyword>
<feature type="transmembrane region" description="Helical" evidence="9">
    <location>
        <begin position="47"/>
        <end position="70"/>
    </location>
</feature>
<dbReference type="Proteomes" id="UP000507962">
    <property type="component" value="Unassembled WGS sequence"/>
</dbReference>
<keyword evidence="6 9" id="KW-0812">Transmembrane</keyword>
<organism evidence="10 11">
    <name type="scientific">Desulfoluna butyratoxydans</name>
    <dbReference type="NCBI Taxonomy" id="231438"/>
    <lineage>
        <taxon>Bacteria</taxon>
        <taxon>Pseudomonadati</taxon>
        <taxon>Thermodesulfobacteriota</taxon>
        <taxon>Desulfobacteria</taxon>
        <taxon>Desulfobacterales</taxon>
        <taxon>Desulfolunaceae</taxon>
        <taxon>Desulfoluna</taxon>
    </lineage>
</organism>